<feature type="domain" description="Thioesterase" evidence="1">
    <location>
        <begin position="123"/>
        <end position="193"/>
    </location>
</feature>
<evidence type="ECO:0000313" key="3">
    <source>
        <dbReference type="Proteomes" id="UP001240447"/>
    </source>
</evidence>
<dbReference type="Gene3D" id="3.10.129.10">
    <property type="entry name" value="Hotdog Thioesterase"/>
    <property type="match status" value="1"/>
</dbReference>
<dbReference type="Proteomes" id="UP001240447">
    <property type="component" value="Unassembled WGS sequence"/>
</dbReference>
<proteinExistence type="predicted"/>
<keyword evidence="3" id="KW-1185">Reference proteome</keyword>
<protein>
    <submittedName>
        <fullName evidence="2">Acyl-coenzyme A thioesterase PaaI-like protein</fullName>
    </submittedName>
</protein>
<dbReference type="InterPro" id="IPR052061">
    <property type="entry name" value="PTE-AB_protein"/>
</dbReference>
<reference evidence="2 3" key="1">
    <citation type="submission" date="2023-07" db="EMBL/GenBank/DDBJ databases">
        <title>Sequencing the genomes of 1000 actinobacteria strains.</title>
        <authorList>
            <person name="Klenk H.-P."/>
        </authorList>
    </citation>
    <scope>NUCLEOTIDE SEQUENCE [LARGE SCALE GENOMIC DNA]</scope>
    <source>
        <strain evidence="2 3">GD13</strain>
    </source>
</reference>
<dbReference type="PANTHER" id="PTHR47260">
    <property type="entry name" value="UPF0644 PROTEIN PB2B4.06"/>
    <property type="match status" value="1"/>
</dbReference>
<dbReference type="Pfam" id="PF03061">
    <property type="entry name" value="4HBT"/>
    <property type="match status" value="1"/>
</dbReference>
<evidence type="ECO:0000259" key="1">
    <source>
        <dbReference type="Pfam" id="PF03061"/>
    </source>
</evidence>
<dbReference type="SUPFAM" id="SSF54637">
    <property type="entry name" value="Thioesterase/thiol ester dehydrase-isomerase"/>
    <property type="match status" value="1"/>
</dbReference>
<accession>A0ABT9NKK1</accession>
<sequence length="234" mass="24944">MDADQYVVVDVDEAEHERFLASQVALTDAARQLVDATIRTQVGAEELDAVRGELDALVARLRTSQLPGSYGVSLTSGGTFRNYGNAVVGKRNAVAPPLEVERDPAGRAWSHFALGAAYEGPPGLVHGGVTALILDQIAGEAAAAGGTPGMTGQLNLRYERPTPLGPLSVEAWVDRREGYKTWVKGEMRDAEGQATVTCEGLFILPRWARELVDEETKARYQRTGAGDAPGTPGD</sequence>
<dbReference type="InterPro" id="IPR006683">
    <property type="entry name" value="Thioestr_dom"/>
</dbReference>
<name>A0ABT9NKK1_9ACTN</name>
<gene>
    <name evidence="2" type="ORF">J2S59_000551</name>
</gene>
<dbReference type="InterPro" id="IPR029069">
    <property type="entry name" value="HotDog_dom_sf"/>
</dbReference>
<dbReference type="RefSeq" id="WP_181642602.1">
    <property type="nucleotide sequence ID" value="NZ_CCXJ01000766.2"/>
</dbReference>
<dbReference type="PANTHER" id="PTHR47260:SF1">
    <property type="entry name" value="UPF0644 PROTEIN PB2B4.06"/>
    <property type="match status" value="1"/>
</dbReference>
<comment type="caution">
    <text evidence="2">The sequence shown here is derived from an EMBL/GenBank/DDBJ whole genome shotgun (WGS) entry which is preliminary data.</text>
</comment>
<evidence type="ECO:0000313" key="2">
    <source>
        <dbReference type="EMBL" id="MDP9820742.1"/>
    </source>
</evidence>
<dbReference type="CDD" id="cd03443">
    <property type="entry name" value="PaaI_thioesterase"/>
    <property type="match status" value="1"/>
</dbReference>
<dbReference type="EMBL" id="JAUSQM010000001">
    <property type="protein sequence ID" value="MDP9820742.1"/>
    <property type="molecule type" value="Genomic_DNA"/>
</dbReference>
<organism evidence="2 3">
    <name type="scientific">Nocardioides massiliensis</name>
    <dbReference type="NCBI Taxonomy" id="1325935"/>
    <lineage>
        <taxon>Bacteria</taxon>
        <taxon>Bacillati</taxon>
        <taxon>Actinomycetota</taxon>
        <taxon>Actinomycetes</taxon>
        <taxon>Propionibacteriales</taxon>
        <taxon>Nocardioidaceae</taxon>
        <taxon>Nocardioides</taxon>
    </lineage>
</organism>